<proteinExistence type="predicted"/>
<organism evidence="1 2">
    <name type="scientific">Janthinobacterium fluminis</name>
    <dbReference type="NCBI Taxonomy" id="2987524"/>
    <lineage>
        <taxon>Bacteria</taxon>
        <taxon>Pseudomonadati</taxon>
        <taxon>Pseudomonadota</taxon>
        <taxon>Betaproteobacteria</taxon>
        <taxon>Burkholderiales</taxon>
        <taxon>Oxalobacteraceae</taxon>
        <taxon>Janthinobacterium</taxon>
    </lineage>
</organism>
<sequence>MPHTTFTQASAAQRLAALFSPDSATPLDSASTLRLTSGVIDGHPVLAVATDPGAEKGVFGIAECAGLRGAIRLAREERRALVLLLDSAGARLYDGVAIQGALRGLMRELLDAGLDGLPVIALLGRNVFGGASMLALAAEHRCYAPATLLAMSGPRVLQTGGDDHAAVIAAINGTARSRFGGAEELLDDTLAAYACALRQWLGARRAASPAEALFDERLMLERRLRAHPRTPAAALHVERAAGALSCRQHAFVGAADALQLAALANSADGALDLRLDCIGHSIDLDDERALLSQYLVHLAKTLRLRVHGGEAVHLHIGGAISGGLYIASAGAASSVAIVPGGSVRTLPQAALEQILHRPADNAPAPYAACGVADTVSLHP</sequence>
<dbReference type="InterPro" id="IPR029045">
    <property type="entry name" value="ClpP/crotonase-like_dom_sf"/>
</dbReference>
<accession>A0ABT5JZF6</accession>
<dbReference type="Proteomes" id="UP001221208">
    <property type="component" value="Unassembled WGS sequence"/>
</dbReference>
<name>A0ABT5JZF6_9BURK</name>
<evidence type="ECO:0000313" key="2">
    <source>
        <dbReference type="Proteomes" id="UP001221208"/>
    </source>
</evidence>
<gene>
    <name evidence="1" type="ORF">OIK44_10995</name>
</gene>
<keyword evidence="2" id="KW-1185">Reference proteome</keyword>
<dbReference type="Gene3D" id="3.90.226.10">
    <property type="entry name" value="2-enoyl-CoA Hydratase, Chain A, domain 1"/>
    <property type="match status" value="1"/>
</dbReference>
<reference evidence="1 2" key="1">
    <citation type="submission" date="2022-10" db="EMBL/GenBank/DDBJ databases">
        <title>Janthinobacterium sp. hw3 Genome sequencing.</title>
        <authorList>
            <person name="Park S."/>
        </authorList>
    </citation>
    <scope>NUCLEOTIDE SEQUENCE [LARGE SCALE GENOMIC DNA]</scope>
    <source>
        <strain evidence="2">hw3</strain>
    </source>
</reference>
<protein>
    <submittedName>
        <fullName evidence="1">Biotin-independent malonate decarboxylase subunit gamma</fullName>
    </submittedName>
</protein>
<comment type="caution">
    <text evidence="1">The sequence shown here is derived from an EMBL/GenBank/DDBJ whole genome shotgun (WGS) entry which is preliminary data.</text>
</comment>
<dbReference type="RefSeq" id="WP_273670788.1">
    <property type="nucleotide sequence ID" value="NZ_JAQQXR010000003.1"/>
</dbReference>
<dbReference type="EMBL" id="JAQQXR010000003">
    <property type="protein sequence ID" value="MDC8758116.1"/>
    <property type="molecule type" value="Genomic_DNA"/>
</dbReference>
<dbReference type="SUPFAM" id="SSF52096">
    <property type="entry name" value="ClpP/crotonase"/>
    <property type="match status" value="1"/>
</dbReference>
<evidence type="ECO:0000313" key="1">
    <source>
        <dbReference type="EMBL" id="MDC8758116.1"/>
    </source>
</evidence>